<dbReference type="PANTHER" id="PTHR36815:SF1">
    <property type="entry name" value="OS03G0675700 PROTEIN"/>
    <property type="match status" value="1"/>
</dbReference>
<keyword evidence="1" id="KW-1133">Transmembrane helix</keyword>
<organism evidence="2 3">
    <name type="scientific">Hibiscus sabdariffa</name>
    <name type="common">roselle</name>
    <dbReference type="NCBI Taxonomy" id="183260"/>
    <lineage>
        <taxon>Eukaryota</taxon>
        <taxon>Viridiplantae</taxon>
        <taxon>Streptophyta</taxon>
        <taxon>Embryophyta</taxon>
        <taxon>Tracheophyta</taxon>
        <taxon>Spermatophyta</taxon>
        <taxon>Magnoliopsida</taxon>
        <taxon>eudicotyledons</taxon>
        <taxon>Gunneridae</taxon>
        <taxon>Pentapetalae</taxon>
        <taxon>rosids</taxon>
        <taxon>malvids</taxon>
        <taxon>Malvales</taxon>
        <taxon>Malvaceae</taxon>
        <taxon>Malvoideae</taxon>
        <taxon>Hibiscus</taxon>
    </lineage>
</organism>
<protein>
    <submittedName>
        <fullName evidence="2">Uncharacterized protein</fullName>
    </submittedName>
</protein>
<name>A0ABR2CD77_9ROSI</name>
<dbReference type="InterPro" id="IPR057394">
    <property type="entry name" value="PIGBOS1"/>
</dbReference>
<reference evidence="2 3" key="1">
    <citation type="journal article" date="2024" name="G3 (Bethesda)">
        <title>Genome assembly of Hibiscus sabdariffa L. provides insights into metabolisms of medicinal natural products.</title>
        <authorList>
            <person name="Kim T."/>
        </authorList>
    </citation>
    <scope>NUCLEOTIDE SEQUENCE [LARGE SCALE GENOMIC DNA]</scope>
    <source>
        <strain evidence="2">TK-2024</strain>
        <tissue evidence="2">Old leaves</tissue>
    </source>
</reference>
<dbReference type="PANTHER" id="PTHR36815">
    <property type="entry name" value="BNAC03G48760D PROTEIN"/>
    <property type="match status" value="1"/>
</dbReference>
<comment type="caution">
    <text evidence="2">The sequence shown here is derived from an EMBL/GenBank/DDBJ whole genome shotgun (WGS) entry which is preliminary data.</text>
</comment>
<gene>
    <name evidence="2" type="ORF">V6N12_016305</name>
</gene>
<dbReference type="Pfam" id="PF23670">
    <property type="entry name" value="PIGBOS1"/>
    <property type="match status" value="1"/>
</dbReference>
<evidence type="ECO:0000313" key="3">
    <source>
        <dbReference type="Proteomes" id="UP001472677"/>
    </source>
</evidence>
<accession>A0ABR2CD77</accession>
<evidence type="ECO:0000313" key="2">
    <source>
        <dbReference type="EMBL" id="KAK8517454.1"/>
    </source>
</evidence>
<proteinExistence type="predicted"/>
<evidence type="ECO:0000256" key="1">
    <source>
        <dbReference type="SAM" id="Phobius"/>
    </source>
</evidence>
<keyword evidence="3" id="KW-1185">Reference proteome</keyword>
<keyword evidence="1" id="KW-0812">Transmembrane</keyword>
<feature type="transmembrane region" description="Helical" evidence="1">
    <location>
        <begin position="7"/>
        <end position="28"/>
    </location>
</feature>
<dbReference type="Proteomes" id="UP001472677">
    <property type="component" value="Unassembled WGS sequence"/>
</dbReference>
<sequence length="227" mass="25153">MFRRSKFLNFPMVIGAVIIGVVSGNAIFGPPLDNYCKKRLLRKRRRPTRLKLNKQTQSINFIAKESAVEFYANLWLGAHSKHSMPCPICGGSAESVPHVLLDSSSLLTHSKWNLPDLRIPYLTLSTIFIISVHCQPYAGVLTDKIARLTGSMLYSTTILLEPPPELQALLARGTFERDGDAHNCFENGGALGPGKPRVWTSCHNFRGRELAAKSSLKNTLLEPQVIA</sequence>
<keyword evidence="1" id="KW-0472">Membrane</keyword>
<dbReference type="EMBL" id="JBBPBM010000055">
    <property type="protein sequence ID" value="KAK8517454.1"/>
    <property type="molecule type" value="Genomic_DNA"/>
</dbReference>